<dbReference type="CDD" id="cd04488">
    <property type="entry name" value="RecG_wedge_OBF"/>
    <property type="match status" value="1"/>
</dbReference>
<evidence type="ECO:0008006" key="3">
    <source>
        <dbReference type="Google" id="ProtNLM"/>
    </source>
</evidence>
<protein>
    <recommendedName>
        <fullName evidence="3">DNA-binding protein</fullName>
    </recommendedName>
</protein>
<evidence type="ECO:0000313" key="1">
    <source>
        <dbReference type="EMBL" id="QFU98457.1"/>
    </source>
</evidence>
<dbReference type="InterPro" id="IPR012340">
    <property type="entry name" value="NA-bd_OB-fold"/>
</dbReference>
<accession>A0A5P9QAK6</accession>
<sequence>MGMRTALKDALASRDEIAADEERDEARRQSGCSAIGSLPDRRRVQVSGVVRSVTLRPREGVPAFAAELFDGTGSLDLVWLGRRRIAGIEPGARLRAEGLVSTPGGRPTVFNPRYELRARHGE</sequence>
<evidence type="ECO:0000313" key="2">
    <source>
        <dbReference type="Proteomes" id="UP000326702"/>
    </source>
</evidence>
<name>A0A5P9QAK6_9MICO</name>
<dbReference type="OrthoDB" id="3268233at2"/>
<organism evidence="1 2">
    <name type="scientific">Luteimicrobium xylanilyticum</name>
    <dbReference type="NCBI Taxonomy" id="1133546"/>
    <lineage>
        <taxon>Bacteria</taxon>
        <taxon>Bacillati</taxon>
        <taxon>Actinomycetota</taxon>
        <taxon>Actinomycetes</taxon>
        <taxon>Micrococcales</taxon>
        <taxon>Luteimicrobium</taxon>
    </lineage>
</organism>
<dbReference type="AlphaFoldDB" id="A0A5P9QAK6"/>
<proteinExistence type="predicted"/>
<dbReference type="Gene3D" id="2.40.50.140">
    <property type="entry name" value="Nucleic acid-binding proteins"/>
    <property type="match status" value="1"/>
</dbReference>
<dbReference type="RefSeq" id="WP_036949997.1">
    <property type="nucleotide sequence ID" value="NZ_BAABIH010000002.1"/>
</dbReference>
<dbReference type="Proteomes" id="UP000326702">
    <property type="component" value="Chromosome"/>
</dbReference>
<dbReference type="KEGG" id="lxl:KDY119_01973"/>
<reference evidence="1 2" key="1">
    <citation type="submission" date="2019-10" db="EMBL/GenBank/DDBJ databases">
        <title>Genome sequence of Luteimicrobium xylanilyticum HY-24.</title>
        <authorList>
            <person name="Kim D.Y."/>
            <person name="Park H.-Y."/>
        </authorList>
    </citation>
    <scope>NUCLEOTIDE SEQUENCE [LARGE SCALE GENOMIC DNA]</scope>
    <source>
        <strain evidence="1 2">HY-24</strain>
    </source>
</reference>
<gene>
    <name evidence="1" type="ORF">KDY119_01973</name>
</gene>
<dbReference type="EMBL" id="CP045529">
    <property type="protein sequence ID" value="QFU98457.1"/>
    <property type="molecule type" value="Genomic_DNA"/>
</dbReference>
<keyword evidence="2" id="KW-1185">Reference proteome</keyword>